<dbReference type="EMBL" id="KN831777">
    <property type="protein sequence ID" value="KIM42805.1"/>
    <property type="molecule type" value="Genomic_DNA"/>
</dbReference>
<feature type="region of interest" description="Disordered" evidence="1">
    <location>
        <begin position="35"/>
        <end position="64"/>
    </location>
</feature>
<gene>
    <name evidence="2" type="ORF">M413DRAFT_10262</name>
</gene>
<reference evidence="2 3" key="1">
    <citation type="submission" date="2014-04" db="EMBL/GenBank/DDBJ databases">
        <authorList>
            <consortium name="DOE Joint Genome Institute"/>
            <person name="Kuo A."/>
            <person name="Gay G."/>
            <person name="Dore J."/>
            <person name="Kohler A."/>
            <person name="Nagy L.G."/>
            <person name="Floudas D."/>
            <person name="Copeland A."/>
            <person name="Barry K.W."/>
            <person name="Cichocki N."/>
            <person name="Veneault-Fourrey C."/>
            <person name="LaButti K."/>
            <person name="Lindquist E.A."/>
            <person name="Lipzen A."/>
            <person name="Lundell T."/>
            <person name="Morin E."/>
            <person name="Murat C."/>
            <person name="Sun H."/>
            <person name="Tunlid A."/>
            <person name="Henrissat B."/>
            <person name="Grigoriev I.V."/>
            <person name="Hibbett D.S."/>
            <person name="Martin F."/>
            <person name="Nordberg H.P."/>
            <person name="Cantor M.N."/>
            <person name="Hua S.X."/>
        </authorList>
    </citation>
    <scope>NUCLEOTIDE SEQUENCE [LARGE SCALE GENOMIC DNA]</scope>
    <source>
        <strain evidence="3">h7</strain>
    </source>
</reference>
<feature type="compositionally biased region" description="Low complexity" evidence="1">
    <location>
        <begin position="163"/>
        <end position="173"/>
    </location>
</feature>
<evidence type="ECO:0000256" key="1">
    <source>
        <dbReference type="SAM" id="MobiDB-lite"/>
    </source>
</evidence>
<name>A0A0C3C1M3_HEBCY</name>
<keyword evidence="3" id="KW-1185">Reference proteome</keyword>
<feature type="compositionally biased region" description="Polar residues" evidence="1">
    <location>
        <begin position="116"/>
        <end position="129"/>
    </location>
</feature>
<proteinExistence type="predicted"/>
<feature type="region of interest" description="Disordered" evidence="1">
    <location>
        <begin position="115"/>
        <end position="177"/>
    </location>
</feature>
<dbReference type="AlphaFoldDB" id="A0A0C3C1M3"/>
<feature type="compositionally biased region" description="Low complexity" evidence="1">
    <location>
        <begin position="130"/>
        <end position="152"/>
    </location>
</feature>
<reference evidence="3" key="2">
    <citation type="submission" date="2015-01" db="EMBL/GenBank/DDBJ databases">
        <title>Evolutionary Origins and Diversification of the Mycorrhizal Mutualists.</title>
        <authorList>
            <consortium name="DOE Joint Genome Institute"/>
            <consortium name="Mycorrhizal Genomics Consortium"/>
            <person name="Kohler A."/>
            <person name="Kuo A."/>
            <person name="Nagy L.G."/>
            <person name="Floudas D."/>
            <person name="Copeland A."/>
            <person name="Barry K.W."/>
            <person name="Cichocki N."/>
            <person name="Veneault-Fourrey C."/>
            <person name="LaButti K."/>
            <person name="Lindquist E.A."/>
            <person name="Lipzen A."/>
            <person name="Lundell T."/>
            <person name="Morin E."/>
            <person name="Murat C."/>
            <person name="Riley R."/>
            <person name="Ohm R."/>
            <person name="Sun H."/>
            <person name="Tunlid A."/>
            <person name="Henrissat B."/>
            <person name="Grigoriev I.V."/>
            <person name="Hibbett D.S."/>
            <person name="Martin F."/>
        </authorList>
    </citation>
    <scope>NUCLEOTIDE SEQUENCE [LARGE SCALE GENOMIC DNA]</scope>
    <source>
        <strain evidence="3">h7</strain>
    </source>
</reference>
<organism evidence="2 3">
    <name type="scientific">Hebeloma cylindrosporum</name>
    <dbReference type="NCBI Taxonomy" id="76867"/>
    <lineage>
        <taxon>Eukaryota</taxon>
        <taxon>Fungi</taxon>
        <taxon>Dikarya</taxon>
        <taxon>Basidiomycota</taxon>
        <taxon>Agaricomycotina</taxon>
        <taxon>Agaricomycetes</taxon>
        <taxon>Agaricomycetidae</taxon>
        <taxon>Agaricales</taxon>
        <taxon>Agaricineae</taxon>
        <taxon>Hymenogastraceae</taxon>
        <taxon>Hebeloma</taxon>
    </lineage>
</organism>
<evidence type="ECO:0000313" key="2">
    <source>
        <dbReference type="EMBL" id="KIM42805.1"/>
    </source>
</evidence>
<evidence type="ECO:0000313" key="3">
    <source>
        <dbReference type="Proteomes" id="UP000053424"/>
    </source>
</evidence>
<dbReference type="OrthoDB" id="3060359at2759"/>
<dbReference type="STRING" id="686832.A0A0C3C1M3"/>
<accession>A0A0C3C1M3</accession>
<sequence length="245" mass="26276">MSFSVDELVCSFSSSHIGQEAMDLATLQAQLSETLFGGPSYGRQSQMRIPDRGRSKNTQPCNTPIARTRASSFSEWGNGVGMAVDSRHGSRSNSSAGFDDMEEDERMVEELLMPSSPLTSSNPHISNQFPPASSSTYLSSSSSFQGSIPTSPHSQTVFASYGSDPSPSSPSSSQFTTTDPFYLAQLQASQAFSNNGNLNFNSSTGNQQPSVFAQNGRLTQSSPFALYGHGQNWENVSFKPCAAAF</sequence>
<protein>
    <submittedName>
        <fullName evidence="2">Uncharacterized protein</fullName>
    </submittedName>
</protein>
<dbReference type="HOGENOM" id="CLU_1230217_0_0_1"/>
<dbReference type="Proteomes" id="UP000053424">
    <property type="component" value="Unassembled WGS sequence"/>
</dbReference>